<proteinExistence type="predicted"/>
<keyword evidence="2" id="KW-1185">Reference proteome</keyword>
<organism evidence="1 2">
    <name type="scientific">Aspergillus novoparasiticus</name>
    <dbReference type="NCBI Taxonomy" id="986946"/>
    <lineage>
        <taxon>Eukaryota</taxon>
        <taxon>Fungi</taxon>
        <taxon>Dikarya</taxon>
        <taxon>Ascomycota</taxon>
        <taxon>Pezizomycotina</taxon>
        <taxon>Eurotiomycetes</taxon>
        <taxon>Eurotiomycetidae</taxon>
        <taxon>Eurotiales</taxon>
        <taxon>Aspergillaceae</taxon>
        <taxon>Aspergillus</taxon>
        <taxon>Aspergillus subgen. Circumdati</taxon>
    </lineage>
</organism>
<accession>A0A5N6F6E8</accession>
<protein>
    <submittedName>
        <fullName evidence="1">Uncharacterized protein</fullName>
    </submittedName>
</protein>
<sequence length="62" mass="7211">MKSGIIWSVRKDSLDRFSRLTIYWTILRRYSALTFKISSFVMPTSRGEGVWNQGPSSMSKIH</sequence>
<dbReference type="Proteomes" id="UP000326799">
    <property type="component" value="Unassembled WGS sequence"/>
</dbReference>
<evidence type="ECO:0000313" key="2">
    <source>
        <dbReference type="Proteomes" id="UP000326799"/>
    </source>
</evidence>
<name>A0A5N6F6E8_9EURO</name>
<dbReference type="EMBL" id="ML733394">
    <property type="protein sequence ID" value="KAB8225461.1"/>
    <property type="molecule type" value="Genomic_DNA"/>
</dbReference>
<reference evidence="1 2" key="1">
    <citation type="submission" date="2019-04" db="EMBL/GenBank/DDBJ databases">
        <title>Fungal friends and foes A comparative genomics study of 23 Aspergillus species from section Flavi.</title>
        <authorList>
            <consortium name="DOE Joint Genome Institute"/>
            <person name="Kjaerbolling I."/>
            <person name="Vesth T.C."/>
            <person name="Frisvad J.C."/>
            <person name="Nybo J.L."/>
            <person name="Theobald S."/>
            <person name="Kildgaard S."/>
            <person name="Petersen T.I."/>
            <person name="Kuo A."/>
            <person name="Sato A."/>
            <person name="Lyhne E.K."/>
            <person name="Kogle M.E."/>
            <person name="Wiebenga A."/>
            <person name="Kun R.S."/>
            <person name="Lubbers R.J."/>
            <person name="Makela M.R."/>
            <person name="Barry K."/>
            <person name="Chovatia M."/>
            <person name="Clum A."/>
            <person name="Daum C."/>
            <person name="Haridas S."/>
            <person name="He G."/>
            <person name="LaButti K."/>
            <person name="Lipzen A."/>
            <person name="Mondo S."/>
            <person name="Pangilinan J."/>
            <person name="Riley R."/>
            <person name="Salamov A."/>
            <person name="Simmons B.A."/>
            <person name="Magnuson J.K."/>
            <person name="Henrissat B."/>
            <person name="Mortensen U.H."/>
            <person name="Larsen T.O."/>
            <person name="De vries R.P."/>
            <person name="Grigoriev I.V."/>
            <person name="Machida M."/>
            <person name="Baker S.E."/>
            <person name="Andersen M.R."/>
        </authorList>
    </citation>
    <scope>NUCLEOTIDE SEQUENCE [LARGE SCALE GENOMIC DNA]</scope>
    <source>
        <strain evidence="1 2">CBS 126849</strain>
    </source>
</reference>
<dbReference type="AlphaFoldDB" id="A0A5N6F6E8"/>
<evidence type="ECO:0000313" key="1">
    <source>
        <dbReference type="EMBL" id="KAB8225461.1"/>
    </source>
</evidence>
<gene>
    <name evidence="1" type="ORF">BDV33DRAFT_163559</name>
</gene>